<reference evidence="1" key="1">
    <citation type="submission" date="2023-11" db="EMBL/GenBank/DDBJ databases">
        <authorList>
            <person name="Poullet M."/>
        </authorList>
    </citation>
    <scope>NUCLEOTIDE SEQUENCE</scope>
    <source>
        <strain evidence="1">E1834</strain>
    </source>
</reference>
<keyword evidence="2" id="KW-1185">Reference proteome</keyword>
<protein>
    <submittedName>
        <fullName evidence="1">Uncharacterized protein</fullName>
    </submittedName>
</protein>
<evidence type="ECO:0000313" key="1">
    <source>
        <dbReference type="EMBL" id="CAK5083300.1"/>
    </source>
</evidence>
<dbReference type="Proteomes" id="UP001497535">
    <property type="component" value="Unassembled WGS sequence"/>
</dbReference>
<comment type="caution">
    <text evidence="1">The sequence shown here is derived from an EMBL/GenBank/DDBJ whole genome shotgun (WGS) entry which is preliminary data.</text>
</comment>
<dbReference type="EMBL" id="CAVMJV010000050">
    <property type="protein sequence ID" value="CAK5083300.1"/>
    <property type="molecule type" value="Genomic_DNA"/>
</dbReference>
<evidence type="ECO:0000313" key="2">
    <source>
        <dbReference type="Proteomes" id="UP001497535"/>
    </source>
</evidence>
<organism evidence="1 2">
    <name type="scientific">Meloidogyne enterolobii</name>
    <name type="common">Root-knot nematode worm</name>
    <name type="synonym">Meloidogyne mayaguensis</name>
    <dbReference type="NCBI Taxonomy" id="390850"/>
    <lineage>
        <taxon>Eukaryota</taxon>
        <taxon>Metazoa</taxon>
        <taxon>Ecdysozoa</taxon>
        <taxon>Nematoda</taxon>
        <taxon>Chromadorea</taxon>
        <taxon>Rhabditida</taxon>
        <taxon>Tylenchina</taxon>
        <taxon>Tylenchomorpha</taxon>
        <taxon>Tylenchoidea</taxon>
        <taxon>Meloidogynidae</taxon>
        <taxon>Meloidogyninae</taxon>
        <taxon>Meloidogyne</taxon>
    </lineage>
</organism>
<proteinExistence type="predicted"/>
<name>A0ACB0ZWE1_MELEN</name>
<gene>
    <name evidence="1" type="ORF">MENTE1834_LOCUS30629</name>
</gene>
<accession>A0ACB0ZWE1</accession>
<sequence>MQYLLKNLGSTPIRPKDEVPLSLFFNVYQVYIRVARDRLIPRLFFPVADFFLLSSLFDLPQGSKSLVLNGLVQP</sequence>